<comment type="subcellular location">
    <subcellularLocation>
        <location evidence="1">Cell membrane</location>
        <topology evidence="1">Multi-pass membrane protein</topology>
    </subcellularLocation>
</comment>
<feature type="transmembrane region" description="Helical" evidence="6">
    <location>
        <begin position="365"/>
        <end position="388"/>
    </location>
</feature>
<feature type="transmembrane region" description="Helical" evidence="6">
    <location>
        <begin position="152"/>
        <end position="171"/>
    </location>
</feature>
<organism evidence="7 8">
    <name type="scientific">Candidatus Portnoybacteria bacterium CG23_combo_of_CG06-09_8_20_14_all_37_13</name>
    <dbReference type="NCBI Taxonomy" id="1974819"/>
    <lineage>
        <taxon>Bacteria</taxon>
        <taxon>Candidatus Portnoyibacteriota</taxon>
    </lineage>
</organism>
<evidence type="ECO:0000256" key="1">
    <source>
        <dbReference type="ARBA" id="ARBA00004651"/>
    </source>
</evidence>
<feature type="transmembrane region" description="Helical" evidence="6">
    <location>
        <begin position="454"/>
        <end position="471"/>
    </location>
</feature>
<dbReference type="PANTHER" id="PTHR30250:SF11">
    <property type="entry name" value="O-ANTIGEN TRANSPORTER-RELATED"/>
    <property type="match status" value="1"/>
</dbReference>
<name>A0A2G9YD52_9BACT</name>
<evidence type="ECO:0000256" key="5">
    <source>
        <dbReference type="ARBA" id="ARBA00023136"/>
    </source>
</evidence>
<evidence type="ECO:0000256" key="3">
    <source>
        <dbReference type="ARBA" id="ARBA00022692"/>
    </source>
</evidence>
<reference evidence="7 8" key="1">
    <citation type="submission" date="2017-09" db="EMBL/GenBank/DDBJ databases">
        <title>Depth-based differentiation of microbial function through sediment-hosted aquifers and enrichment of novel symbionts in the deep terrestrial subsurface.</title>
        <authorList>
            <person name="Probst A.J."/>
            <person name="Ladd B."/>
            <person name="Jarett J.K."/>
            <person name="Geller-Mcgrath D.E."/>
            <person name="Sieber C.M."/>
            <person name="Emerson J.B."/>
            <person name="Anantharaman K."/>
            <person name="Thomas B.C."/>
            <person name="Malmstrom R."/>
            <person name="Stieglmeier M."/>
            <person name="Klingl A."/>
            <person name="Woyke T."/>
            <person name="Ryan C.M."/>
            <person name="Banfield J.F."/>
        </authorList>
    </citation>
    <scope>NUCLEOTIDE SEQUENCE [LARGE SCALE GENOMIC DNA]</scope>
    <source>
        <strain evidence="7">CG23_combo_of_CG06-09_8_20_14_all_37_13</strain>
    </source>
</reference>
<dbReference type="InterPro" id="IPR050833">
    <property type="entry name" value="Poly_Biosynth_Transport"/>
</dbReference>
<dbReference type="Proteomes" id="UP000231480">
    <property type="component" value="Unassembled WGS sequence"/>
</dbReference>
<evidence type="ECO:0000256" key="4">
    <source>
        <dbReference type="ARBA" id="ARBA00022989"/>
    </source>
</evidence>
<feature type="transmembrane region" description="Helical" evidence="6">
    <location>
        <begin position="183"/>
        <end position="206"/>
    </location>
</feature>
<feature type="transmembrane region" description="Helical" evidence="6">
    <location>
        <begin position="53"/>
        <end position="71"/>
    </location>
</feature>
<sequence length="472" mass="53178">MKFKLRPFFKDISLTFITETIVLVAFFFIYRLIAKNFGPEGVGEYTLIKRVIAFLYPVLLLGLGIGLPRYIAMSQNKEQRSSYMKAGGLIVAVFTFIFLIFINLFKDFFAEIFFGTTNYTNLVSPFSLFLAGLILHSLVYSYFRGRLFVKTFNFLQITNLALVPLIILIFFKDITIEKLITLIGTITFIIAFTFSLFFIKEFFIWIEKKKLKESFKELIHYSLPRLPGDFALAGLLSLGPIFAAHFASIQEVGYLSVSQSLLNTIGGVIAPLGIILLPKVSNLMTNGKQEIIKENLNFLIVAVGQCSIFLCVQLIIFADVVIKYWLGSEFLNAVPIMRIIFSSIFFYVFYVAVRSVLDAAKIKPLNTINLFISLGVFLVIGAILLLLVKFISPIISLSIASTSGFICLGFLSYFSIRKIYSENIKEDIHPLGVALIINILLGGLAILLKPFIVLKLYYLISFIVGIGLIYFL</sequence>
<comment type="caution">
    <text evidence="7">The sequence shown here is derived from an EMBL/GenBank/DDBJ whole genome shotgun (WGS) entry which is preliminary data.</text>
</comment>
<dbReference type="AlphaFoldDB" id="A0A2G9YD52"/>
<feature type="transmembrane region" description="Helical" evidence="6">
    <location>
        <begin position="298"/>
        <end position="318"/>
    </location>
</feature>
<keyword evidence="3 6" id="KW-0812">Transmembrane</keyword>
<feature type="transmembrane region" description="Helical" evidence="6">
    <location>
        <begin position="83"/>
        <end position="102"/>
    </location>
</feature>
<feature type="transmembrane region" description="Helical" evidence="6">
    <location>
        <begin position="12"/>
        <end position="33"/>
    </location>
</feature>
<protein>
    <recommendedName>
        <fullName evidence="9">Polysaccharide biosynthesis protein C-terminal domain-containing protein</fullName>
    </recommendedName>
</protein>
<dbReference type="GO" id="GO:0005886">
    <property type="term" value="C:plasma membrane"/>
    <property type="evidence" value="ECO:0007669"/>
    <property type="project" value="UniProtKB-SubCell"/>
</dbReference>
<evidence type="ECO:0000256" key="2">
    <source>
        <dbReference type="ARBA" id="ARBA00022475"/>
    </source>
</evidence>
<accession>A0A2G9YD52</accession>
<dbReference type="EMBL" id="PCRH01000038">
    <property type="protein sequence ID" value="PIP17112.1"/>
    <property type="molecule type" value="Genomic_DNA"/>
</dbReference>
<feature type="transmembrane region" description="Helical" evidence="6">
    <location>
        <begin position="226"/>
        <end position="248"/>
    </location>
</feature>
<gene>
    <name evidence="7" type="ORF">COX44_01660</name>
</gene>
<keyword evidence="4 6" id="KW-1133">Transmembrane helix</keyword>
<feature type="transmembrane region" description="Helical" evidence="6">
    <location>
        <begin position="260"/>
        <end position="277"/>
    </location>
</feature>
<feature type="transmembrane region" description="Helical" evidence="6">
    <location>
        <begin position="122"/>
        <end position="140"/>
    </location>
</feature>
<keyword evidence="5 6" id="KW-0472">Membrane</keyword>
<dbReference type="InterPro" id="IPR002797">
    <property type="entry name" value="Polysacc_synth"/>
</dbReference>
<proteinExistence type="predicted"/>
<feature type="transmembrane region" description="Helical" evidence="6">
    <location>
        <begin position="394"/>
        <end position="416"/>
    </location>
</feature>
<dbReference type="PANTHER" id="PTHR30250">
    <property type="entry name" value="PST FAMILY PREDICTED COLANIC ACID TRANSPORTER"/>
    <property type="match status" value="1"/>
</dbReference>
<feature type="transmembrane region" description="Helical" evidence="6">
    <location>
        <begin position="428"/>
        <end position="448"/>
    </location>
</feature>
<dbReference type="Pfam" id="PF01943">
    <property type="entry name" value="Polysacc_synt"/>
    <property type="match status" value="1"/>
</dbReference>
<evidence type="ECO:0000313" key="7">
    <source>
        <dbReference type="EMBL" id="PIP17112.1"/>
    </source>
</evidence>
<keyword evidence="2" id="KW-1003">Cell membrane</keyword>
<feature type="transmembrane region" description="Helical" evidence="6">
    <location>
        <begin position="330"/>
        <end position="353"/>
    </location>
</feature>
<feature type="non-terminal residue" evidence="7">
    <location>
        <position position="472"/>
    </location>
</feature>
<evidence type="ECO:0008006" key="9">
    <source>
        <dbReference type="Google" id="ProtNLM"/>
    </source>
</evidence>
<evidence type="ECO:0000256" key="6">
    <source>
        <dbReference type="SAM" id="Phobius"/>
    </source>
</evidence>
<evidence type="ECO:0000313" key="8">
    <source>
        <dbReference type="Proteomes" id="UP000231480"/>
    </source>
</evidence>